<comment type="caution">
    <text evidence="4">The sequence shown here is derived from an EMBL/GenBank/DDBJ whole genome shotgun (WGS) entry which is preliminary data.</text>
</comment>
<reference evidence="4 5" key="1">
    <citation type="submission" date="2023-01" db="EMBL/GenBank/DDBJ databases">
        <title>Analysis of 21 Apiospora genomes using comparative genomics revels a genus with tremendous synthesis potential of carbohydrate active enzymes and secondary metabolites.</title>
        <authorList>
            <person name="Sorensen T."/>
        </authorList>
    </citation>
    <scope>NUCLEOTIDE SEQUENCE [LARGE SCALE GENOMIC DNA]</scope>
    <source>
        <strain evidence="4 5">CBS 20057</strain>
    </source>
</reference>
<accession>A0ABR1RIX4</accession>
<dbReference type="Proteomes" id="UP001396898">
    <property type="component" value="Unassembled WGS sequence"/>
</dbReference>
<dbReference type="InterPro" id="IPR018946">
    <property type="entry name" value="PhoD-like_MPP"/>
</dbReference>
<evidence type="ECO:0000256" key="1">
    <source>
        <dbReference type="SAM" id="MobiDB-lite"/>
    </source>
</evidence>
<evidence type="ECO:0000313" key="4">
    <source>
        <dbReference type="EMBL" id="KAK8013239.1"/>
    </source>
</evidence>
<keyword evidence="2" id="KW-0472">Membrane</keyword>
<feature type="region of interest" description="Disordered" evidence="1">
    <location>
        <begin position="545"/>
        <end position="566"/>
    </location>
</feature>
<evidence type="ECO:0000256" key="2">
    <source>
        <dbReference type="SAM" id="Phobius"/>
    </source>
</evidence>
<name>A0ABR1RIX4_9PEZI</name>
<dbReference type="InterPro" id="IPR029052">
    <property type="entry name" value="Metallo-depent_PP-like"/>
</dbReference>
<feature type="transmembrane region" description="Helical" evidence="2">
    <location>
        <begin position="77"/>
        <end position="98"/>
    </location>
</feature>
<evidence type="ECO:0000259" key="3">
    <source>
        <dbReference type="Pfam" id="PF09423"/>
    </source>
</evidence>
<feature type="domain" description="PhoD-like phosphatase metallophosphatase" evidence="3">
    <location>
        <begin position="240"/>
        <end position="481"/>
    </location>
</feature>
<keyword evidence="5" id="KW-1185">Reference proteome</keyword>
<dbReference type="Pfam" id="PF09423">
    <property type="entry name" value="PhoD"/>
    <property type="match status" value="1"/>
</dbReference>
<feature type="region of interest" description="Disordered" evidence="1">
    <location>
        <begin position="445"/>
        <end position="464"/>
    </location>
</feature>
<dbReference type="InterPro" id="IPR052900">
    <property type="entry name" value="Phospholipid_Metab_Enz"/>
</dbReference>
<dbReference type="EMBL" id="JAQQWI010000014">
    <property type="protein sequence ID" value="KAK8013239.1"/>
    <property type="molecule type" value="Genomic_DNA"/>
</dbReference>
<protein>
    <recommendedName>
        <fullName evidence="3">PhoD-like phosphatase metallophosphatase domain-containing protein</fullName>
    </recommendedName>
</protein>
<keyword evidence="2" id="KW-1133">Transmembrane helix</keyword>
<evidence type="ECO:0000313" key="5">
    <source>
        <dbReference type="Proteomes" id="UP001396898"/>
    </source>
</evidence>
<dbReference type="InterPro" id="IPR038607">
    <property type="entry name" value="PhoD-like_sf"/>
</dbReference>
<dbReference type="CDD" id="cd07389">
    <property type="entry name" value="MPP_PhoD"/>
    <property type="match status" value="1"/>
</dbReference>
<feature type="compositionally biased region" description="Basic and acidic residues" evidence="1">
    <location>
        <begin position="545"/>
        <end position="554"/>
    </location>
</feature>
<dbReference type="PANTHER" id="PTHR43606:SF2">
    <property type="entry name" value="ALKALINE PHOSPHATASE FAMILY PROTEIN (AFU_ORTHOLOGUE AFUA_5G03860)"/>
    <property type="match status" value="1"/>
</dbReference>
<dbReference type="Gene3D" id="3.60.21.70">
    <property type="entry name" value="PhoD-like phosphatase"/>
    <property type="match status" value="1"/>
</dbReference>
<dbReference type="SUPFAM" id="SSF56300">
    <property type="entry name" value="Metallo-dependent phosphatases"/>
    <property type="match status" value="1"/>
</dbReference>
<organism evidence="4 5">
    <name type="scientific">Apiospora marii</name>
    <dbReference type="NCBI Taxonomy" id="335849"/>
    <lineage>
        <taxon>Eukaryota</taxon>
        <taxon>Fungi</taxon>
        <taxon>Dikarya</taxon>
        <taxon>Ascomycota</taxon>
        <taxon>Pezizomycotina</taxon>
        <taxon>Sordariomycetes</taxon>
        <taxon>Xylariomycetidae</taxon>
        <taxon>Amphisphaeriales</taxon>
        <taxon>Apiosporaceae</taxon>
        <taxon>Apiospora</taxon>
    </lineage>
</organism>
<gene>
    <name evidence="4" type="ORF">PG991_009510</name>
</gene>
<sequence length="566" mass="64528">MLDAVLAATSLTLRYSSVLFVRFYPIARYLPRVYANFAAYALSALLQLQLTRRHARKRRHHPVLIALFGWIDRTRPLLSALTALVNILCVISAVDFVYRGQYFHPSHELSFSRTGYVDATSARIVVRAPQASVVKLQATPAGFGTLPEDLGTLPENSVVSAIVRDISEETDWAGTLTLNGLRPDTAYVYSTNASHTGTFKTAGEHPKKWTMIQTSCVKPFYPYNPLDHALRVKGLEHLGRHLGNRTPEFMLFLGDFIYIDLPYPLGWTRQHYTALYRQTYASPSWTPALRALPWLHVYDDHEFVNDWSGNETGLYQRAVAPYWQYQGHANPPSPSHFGDGASYYTFARGDVAFFVLDTRRYRSPAETPDDGPDKTMLGAAQLGHLRRWLRDEPRWKVVVSSVPWTRTWVGPDQGDRWAGYLRERETIFGWMRETDGVVLLSGDRHEHTTTLFPPPPGEGEEEREGRGQTLIEFSTSALNQFYEPFDRFHVPVVGGDEAVYNHYSGNSKFASISFDTTDPGRWVVQFDLIVDGEKVWDYEWTYERRTTEPAREEPEPSAASWGFWGR</sequence>
<feature type="transmembrane region" description="Helical" evidence="2">
    <location>
        <begin position="32"/>
        <end position="50"/>
    </location>
</feature>
<dbReference type="PANTHER" id="PTHR43606">
    <property type="entry name" value="PHOSPHATASE, PUTATIVE (AFU_ORTHOLOGUE AFUA_6G08710)-RELATED"/>
    <property type="match status" value="1"/>
</dbReference>
<proteinExistence type="predicted"/>
<keyword evidence="2" id="KW-0812">Transmembrane</keyword>